<name>A0A853IFK7_9GAMM</name>
<organism evidence="1 2">
    <name type="scientific">Spartinivicinus marinus</name>
    <dbReference type="NCBI Taxonomy" id="2994442"/>
    <lineage>
        <taxon>Bacteria</taxon>
        <taxon>Pseudomonadati</taxon>
        <taxon>Pseudomonadota</taxon>
        <taxon>Gammaproteobacteria</taxon>
        <taxon>Oceanospirillales</taxon>
        <taxon>Zooshikellaceae</taxon>
        <taxon>Spartinivicinus</taxon>
    </lineage>
</organism>
<dbReference type="AlphaFoldDB" id="A0A853IFK7"/>
<sequence length="102" mass="11798">MIDQKKVTIYRSSDAPNLLEMVILGRVDGADMELSVANFHLQRMVKLKSLIVDPDLPYVLNPFHLSTIKHPEIIQEFNMFLKENEKKLTSIKQSMNIIETIE</sequence>
<keyword evidence="2" id="KW-1185">Reference proteome</keyword>
<dbReference type="RefSeq" id="WP_180570295.1">
    <property type="nucleotide sequence ID" value="NZ_JACCKB010000038.1"/>
</dbReference>
<evidence type="ECO:0000313" key="1">
    <source>
        <dbReference type="EMBL" id="NYZ68277.1"/>
    </source>
</evidence>
<proteinExistence type="predicted"/>
<accession>A0A853IFK7</accession>
<protein>
    <recommendedName>
        <fullName evidence="3">Solute-binding protein family 3/N-terminal domain-containing protein</fullName>
    </recommendedName>
</protein>
<gene>
    <name evidence="1" type="ORF">H0A36_19870</name>
</gene>
<dbReference type="EMBL" id="JACCKB010000038">
    <property type="protein sequence ID" value="NYZ68277.1"/>
    <property type="molecule type" value="Genomic_DNA"/>
</dbReference>
<comment type="caution">
    <text evidence="1">The sequence shown here is derived from an EMBL/GenBank/DDBJ whole genome shotgun (WGS) entry which is preliminary data.</text>
</comment>
<dbReference type="Proteomes" id="UP000569732">
    <property type="component" value="Unassembled WGS sequence"/>
</dbReference>
<reference evidence="1 2" key="1">
    <citation type="submission" date="2020-07" db="EMBL/GenBank/DDBJ databases">
        <title>Endozoicomonas sp. nov., isolated from sediment.</title>
        <authorList>
            <person name="Gu T."/>
        </authorList>
    </citation>
    <scope>NUCLEOTIDE SEQUENCE [LARGE SCALE GENOMIC DNA]</scope>
    <source>
        <strain evidence="1 2">SM1973</strain>
    </source>
</reference>
<evidence type="ECO:0000313" key="2">
    <source>
        <dbReference type="Proteomes" id="UP000569732"/>
    </source>
</evidence>
<evidence type="ECO:0008006" key="3">
    <source>
        <dbReference type="Google" id="ProtNLM"/>
    </source>
</evidence>